<evidence type="ECO:0000259" key="8">
    <source>
        <dbReference type="PROSITE" id="PS51722"/>
    </source>
</evidence>
<reference evidence="9 10" key="1">
    <citation type="submission" date="2019-07" db="EMBL/GenBank/DDBJ databases">
        <title>Whole genome shotgun sequence of Cellulomonas soli NBRC 109434.</title>
        <authorList>
            <person name="Hosoyama A."/>
            <person name="Uohara A."/>
            <person name="Ohji S."/>
            <person name="Ichikawa N."/>
        </authorList>
    </citation>
    <scope>NUCLEOTIDE SEQUENCE [LARGE SCALE GENOMIC DNA]</scope>
    <source>
        <strain evidence="9 10">NBRC 109434</strain>
    </source>
</reference>
<evidence type="ECO:0000256" key="3">
    <source>
        <dbReference type="ARBA" id="ARBA00022695"/>
    </source>
</evidence>
<dbReference type="GO" id="GO:0005524">
    <property type="term" value="F:ATP binding"/>
    <property type="evidence" value="ECO:0007669"/>
    <property type="project" value="UniProtKB-KW"/>
</dbReference>
<dbReference type="Pfam" id="PF22594">
    <property type="entry name" value="GTP-eEF1A_C"/>
    <property type="match status" value="1"/>
</dbReference>
<dbReference type="SUPFAM" id="SSF52540">
    <property type="entry name" value="P-loop containing nucleoside triphosphate hydrolases"/>
    <property type="match status" value="1"/>
</dbReference>
<dbReference type="SUPFAM" id="SSF50465">
    <property type="entry name" value="EF-Tu/eEF-1alpha/eIF2-gamma C-terminal domain"/>
    <property type="match status" value="1"/>
</dbReference>
<dbReference type="InterPro" id="IPR027417">
    <property type="entry name" value="P-loop_NTPase"/>
</dbReference>
<organism evidence="9 10">
    <name type="scientific">Cellulomonas soli</name>
    <dbReference type="NCBI Taxonomy" id="931535"/>
    <lineage>
        <taxon>Bacteria</taxon>
        <taxon>Bacillati</taxon>
        <taxon>Actinomycetota</taxon>
        <taxon>Actinomycetes</taxon>
        <taxon>Micrococcales</taxon>
        <taxon>Cellulomonadaceae</taxon>
        <taxon>Cellulomonas</taxon>
    </lineage>
</organism>
<dbReference type="GO" id="GO:0003924">
    <property type="term" value="F:GTPase activity"/>
    <property type="evidence" value="ECO:0007669"/>
    <property type="project" value="InterPro"/>
</dbReference>
<proteinExistence type="predicted"/>
<dbReference type="EMBL" id="BKAL01000002">
    <property type="protein sequence ID" value="GEP68008.1"/>
    <property type="molecule type" value="Genomic_DNA"/>
</dbReference>
<dbReference type="InterPro" id="IPR041757">
    <property type="entry name" value="CysN_GTP-bd"/>
</dbReference>
<dbReference type="InterPro" id="IPR054696">
    <property type="entry name" value="GTP-eEF1A_C"/>
</dbReference>
<feature type="compositionally biased region" description="Pro residues" evidence="7">
    <location>
        <begin position="20"/>
        <end position="29"/>
    </location>
</feature>
<dbReference type="PROSITE" id="PS51722">
    <property type="entry name" value="G_TR_2"/>
    <property type="match status" value="1"/>
</dbReference>
<dbReference type="InterPro" id="IPR009001">
    <property type="entry name" value="Transl_elong_EF1A/Init_IF2_C"/>
</dbReference>
<dbReference type="PANTHER" id="PTHR23115">
    <property type="entry name" value="TRANSLATION FACTOR"/>
    <property type="match status" value="1"/>
</dbReference>
<evidence type="ECO:0000313" key="9">
    <source>
        <dbReference type="EMBL" id="GEP68008.1"/>
    </source>
</evidence>
<name>A0A512P9X6_9CELL</name>
<dbReference type="InterPro" id="IPR031157">
    <property type="entry name" value="G_TR_CS"/>
</dbReference>
<dbReference type="GO" id="GO:0006790">
    <property type="term" value="P:sulfur compound metabolic process"/>
    <property type="evidence" value="ECO:0007669"/>
    <property type="project" value="InterPro"/>
</dbReference>
<dbReference type="RefSeq" id="WP_223203428.1">
    <property type="nucleotide sequence ID" value="NZ_BAABBJ010000015.1"/>
</dbReference>
<gene>
    <name evidence="9" type="ORF">CSO01_07230</name>
</gene>
<dbReference type="InterPro" id="IPR009000">
    <property type="entry name" value="Transl_B-barrel_sf"/>
</dbReference>
<dbReference type="PRINTS" id="PR00315">
    <property type="entry name" value="ELONGATNFCT"/>
</dbReference>
<keyword evidence="4" id="KW-0547">Nucleotide-binding</keyword>
<evidence type="ECO:0000256" key="6">
    <source>
        <dbReference type="ARBA" id="ARBA00023134"/>
    </source>
</evidence>
<keyword evidence="6" id="KW-0342">GTP-binding</keyword>
<dbReference type="AlphaFoldDB" id="A0A512P9X6"/>
<dbReference type="Gene3D" id="2.40.30.10">
    <property type="entry name" value="Translation factors"/>
    <property type="match status" value="2"/>
</dbReference>
<dbReference type="InterPro" id="IPR050100">
    <property type="entry name" value="TRAFAC_GTPase_members"/>
</dbReference>
<feature type="region of interest" description="Disordered" evidence="7">
    <location>
        <begin position="1"/>
        <end position="40"/>
    </location>
</feature>
<dbReference type="EC" id="2.7.7.4" evidence="1"/>
<dbReference type="CDD" id="cd04166">
    <property type="entry name" value="CysN_ATPS"/>
    <property type="match status" value="1"/>
</dbReference>
<dbReference type="SUPFAM" id="SSF50447">
    <property type="entry name" value="Translation proteins"/>
    <property type="match status" value="1"/>
</dbReference>
<keyword evidence="10" id="KW-1185">Reference proteome</keyword>
<accession>A0A512P9X6</accession>
<protein>
    <recommendedName>
        <fullName evidence="1">sulfate adenylyltransferase</fullName>
        <ecNumber evidence="1">2.7.7.4</ecNumber>
    </recommendedName>
</protein>
<keyword evidence="5" id="KW-0067">ATP-binding</keyword>
<evidence type="ECO:0000256" key="7">
    <source>
        <dbReference type="SAM" id="MobiDB-lite"/>
    </source>
</evidence>
<sequence length="529" mass="55903">MTTTLPSTTPPPTTSHAPSHPHPPAPSPEANPQDPWSTVTASVAEDLAVSPAVDSAVDPAEAEQARHAQRDLLRLATAGSVDDGKSTLIGRLLYDTKSVLADQLSAVERATAARGGGAGDLAPDLALLTDGLRAEREQGITIDVAYRYFSTATRAYVLADTPGHVQYTRNMVTGASTAELAIVLVDARKGVLEQTRRHATVTALLGVPHVVLAVNKMDLVDFDQTRFAAIAQEFADHASGLGIDDVQAVPVSALDGDNVVERSARTPWYDGPTLLEHLEQVPVQRDVHAEAFRFPVQYVIRPRTSEHPDYRGYAGRVAAGTVRVGDELAVLPSGRRSTVVGIDTFDGPLELAHAPQSVTLRLADDVDVSRGDVLAPADQAVTTGLDLTGTVCWLAERPSVLGARLLVRIGTRTVRALLREVDAILDVDTLGVHTLASVDTAHVLDAVDTSPTVPRTLGLNAIGRVQVRLAEPVVLDDYARHRRTGGFLLVDPVDGATLAAGMVGPTLLDALVPTSTDDEAGDWLAGAGI</sequence>
<dbReference type="PROSITE" id="PS00301">
    <property type="entry name" value="G_TR_1"/>
    <property type="match status" value="1"/>
</dbReference>
<dbReference type="Proteomes" id="UP000321798">
    <property type="component" value="Unassembled WGS sequence"/>
</dbReference>
<dbReference type="FunFam" id="3.40.50.300:FF:000119">
    <property type="entry name" value="Sulfate adenylyltransferase subunit 1"/>
    <property type="match status" value="1"/>
</dbReference>
<comment type="caution">
    <text evidence="9">The sequence shown here is derived from an EMBL/GenBank/DDBJ whole genome shotgun (WGS) entry which is preliminary data.</text>
</comment>
<evidence type="ECO:0000313" key="10">
    <source>
        <dbReference type="Proteomes" id="UP000321798"/>
    </source>
</evidence>
<keyword evidence="2 9" id="KW-0808">Transferase</keyword>
<evidence type="ECO:0000256" key="4">
    <source>
        <dbReference type="ARBA" id="ARBA00022741"/>
    </source>
</evidence>
<dbReference type="GO" id="GO:0005525">
    <property type="term" value="F:GTP binding"/>
    <property type="evidence" value="ECO:0007669"/>
    <property type="project" value="UniProtKB-KW"/>
</dbReference>
<dbReference type="InterPro" id="IPR044139">
    <property type="entry name" value="CysN_NoDQ_III"/>
</dbReference>
<feature type="domain" description="Tr-type G" evidence="8">
    <location>
        <begin position="70"/>
        <end position="287"/>
    </location>
</feature>
<dbReference type="CDD" id="cd03695">
    <property type="entry name" value="CysN_NodQ_II"/>
    <property type="match status" value="1"/>
</dbReference>
<evidence type="ECO:0000256" key="1">
    <source>
        <dbReference type="ARBA" id="ARBA00012391"/>
    </source>
</evidence>
<dbReference type="NCBIfam" id="TIGR02034">
    <property type="entry name" value="CysN"/>
    <property type="match status" value="1"/>
</dbReference>
<dbReference type="InterPro" id="IPR044138">
    <property type="entry name" value="CysN_II"/>
</dbReference>
<dbReference type="GO" id="GO:0004781">
    <property type="term" value="F:sulfate adenylyltransferase (ATP) activity"/>
    <property type="evidence" value="ECO:0007669"/>
    <property type="project" value="UniProtKB-EC"/>
</dbReference>
<evidence type="ECO:0000256" key="2">
    <source>
        <dbReference type="ARBA" id="ARBA00022679"/>
    </source>
</evidence>
<dbReference type="Gene3D" id="3.40.50.300">
    <property type="entry name" value="P-loop containing nucleotide triphosphate hydrolases"/>
    <property type="match status" value="1"/>
</dbReference>
<dbReference type="Pfam" id="PF00009">
    <property type="entry name" value="GTP_EFTU"/>
    <property type="match status" value="1"/>
</dbReference>
<evidence type="ECO:0000256" key="5">
    <source>
        <dbReference type="ARBA" id="ARBA00022840"/>
    </source>
</evidence>
<keyword evidence="3 9" id="KW-0548">Nucleotidyltransferase</keyword>
<dbReference type="InterPro" id="IPR000795">
    <property type="entry name" value="T_Tr_GTP-bd_dom"/>
</dbReference>
<dbReference type="InterPro" id="IPR011779">
    <property type="entry name" value="SO4_adenylTrfase_lsu"/>
</dbReference>
<dbReference type="CDD" id="cd04095">
    <property type="entry name" value="CysN_NoDQ_III"/>
    <property type="match status" value="1"/>
</dbReference>